<dbReference type="NCBIfam" id="TIGR00369">
    <property type="entry name" value="unchar_dom_1"/>
    <property type="match status" value="1"/>
</dbReference>
<reference evidence="4 5" key="1">
    <citation type="submission" date="2018-11" db="EMBL/GenBank/DDBJ databases">
        <title>Genomic Encyclopedia of Type Strains, Phase IV (KMG-IV): sequencing the most valuable type-strain genomes for metagenomic binning, comparative biology and taxonomic classification.</title>
        <authorList>
            <person name="Goeker M."/>
        </authorList>
    </citation>
    <scope>NUCLEOTIDE SEQUENCE [LARGE SCALE GENOMIC DNA]</scope>
    <source>
        <strain evidence="4 5">DSM 18090</strain>
    </source>
</reference>
<accession>A0A3N5AYF1</accession>
<dbReference type="GO" id="GO:0005829">
    <property type="term" value="C:cytosol"/>
    <property type="evidence" value="ECO:0007669"/>
    <property type="project" value="TreeGrafter"/>
</dbReference>
<dbReference type="EMBL" id="RKRF01000013">
    <property type="protein sequence ID" value="RPF50286.1"/>
    <property type="molecule type" value="Genomic_DNA"/>
</dbReference>
<evidence type="ECO:0000313" key="5">
    <source>
        <dbReference type="Proteomes" id="UP000276443"/>
    </source>
</evidence>
<dbReference type="RefSeq" id="WP_124223429.1">
    <property type="nucleotide sequence ID" value="NZ_RKRF01000013.1"/>
</dbReference>
<evidence type="ECO:0000256" key="1">
    <source>
        <dbReference type="ARBA" id="ARBA00008324"/>
    </source>
</evidence>
<dbReference type="InterPro" id="IPR003736">
    <property type="entry name" value="PAAI_dom"/>
</dbReference>
<dbReference type="Gene3D" id="3.10.129.10">
    <property type="entry name" value="Hotdog Thioesterase"/>
    <property type="match status" value="1"/>
</dbReference>
<evidence type="ECO:0000313" key="4">
    <source>
        <dbReference type="EMBL" id="RPF50286.1"/>
    </source>
</evidence>
<protein>
    <submittedName>
        <fullName evidence="4">Uncharacterized protein (TIGR00369 family)</fullName>
    </submittedName>
</protein>
<dbReference type="CDD" id="cd03443">
    <property type="entry name" value="PaaI_thioesterase"/>
    <property type="match status" value="1"/>
</dbReference>
<organism evidence="4 5">
    <name type="scientific">Aquisalibacillus elongatus</name>
    <dbReference type="NCBI Taxonomy" id="485577"/>
    <lineage>
        <taxon>Bacteria</taxon>
        <taxon>Bacillati</taxon>
        <taxon>Bacillota</taxon>
        <taxon>Bacilli</taxon>
        <taxon>Bacillales</taxon>
        <taxon>Bacillaceae</taxon>
        <taxon>Aquisalibacillus</taxon>
    </lineage>
</organism>
<dbReference type="OrthoDB" id="9798208at2"/>
<evidence type="ECO:0000256" key="2">
    <source>
        <dbReference type="ARBA" id="ARBA00022801"/>
    </source>
</evidence>
<dbReference type="AlphaFoldDB" id="A0A3N5AYF1"/>
<dbReference type="InterPro" id="IPR006683">
    <property type="entry name" value="Thioestr_dom"/>
</dbReference>
<evidence type="ECO:0000259" key="3">
    <source>
        <dbReference type="Pfam" id="PF03061"/>
    </source>
</evidence>
<keyword evidence="5" id="KW-1185">Reference proteome</keyword>
<dbReference type="PANTHER" id="PTHR43240">
    <property type="entry name" value="1,4-DIHYDROXY-2-NAPHTHOYL-COA THIOESTERASE 1"/>
    <property type="match status" value="1"/>
</dbReference>
<dbReference type="Proteomes" id="UP000276443">
    <property type="component" value="Unassembled WGS sequence"/>
</dbReference>
<dbReference type="Pfam" id="PF03061">
    <property type="entry name" value="4HBT"/>
    <property type="match status" value="1"/>
</dbReference>
<dbReference type="SUPFAM" id="SSF54637">
    <property type="entry name" value="Thioesterase/thiol ester dehydrase-isomerase"/>
    <property type="match status" value="1"/>
</dbReference>
<proteinExistence type="inferred from homology"/>
<dbReference type="PANTHER" id="PTHR43240:SF5">
    <property type="entry name" value="1,4-DIHYDROXY-2-NAPHTHOYL-COA THIOESTERASE 1"/>
    <property type="match status" value="1"/>
</dbReference>
<name>A0A3N5AYF1_9BACI</name>
<comment type="similarity">
    <text evidence="1">Belongs to the thioesterase PaaI family.</text>
</comment>
<keyword evidence="2" id="KW-0378">Hydrolase</keyword>
<dbReference type="InterPro" id="IPR029069">
    <property type="entry name" value="HotDog_dom_sf"/>
</dbReference>
<sequence>MEFDHTLFETLDIEVVKSEKDKVILEMPVTSKVHQPLGYLHGGASVALAESAASIGGFLNVDPEKQGVFGIEINANHVKSKRDGVVRAVAKPIHIGKSTMVWEIKILDERDQLISVSRCTLGVVQRKS</sequence>
<dbReference type="GO" id="GO:0061522">
    <property type="term" value="F:1,4-dihydroxy-2-naphthoyl-CoA thioesterase activity"/>
    <property type="evidence" value="ECO:0007669"/>
    <property type="project" value="TreeGrafter"/>
</dbReference>
<comment type="caution">
    <text evidence="4">The sequence shown here is derived from an EMBL/GenBank/DDBJ whole genome shotgun (WGS) entry which is preliminary data.</text>
</comment>
<gene>
    <name evidence="4" type="ORF">EDC24_2721</name>
</gene>
<feature type="domain" description="Thioesterase" evidence="3">
    <location>
        <begin position="38"/>
        <end position="113"/>
    </location>
</feature>